<accession>A0A6J6CQ46</accession>
<reference evidence="1" key="1">
    <citation type="submission" date="2020-05" db="EMBL/GenBank/DDBJ databases">
        <authorList>
            <person name="Chiriac C."/>
            <person name="Salcher M."/>
            <person name="Ghai R."/>
            <person name="Kavagutti S V."/>
        </authorList>
    </citation>
    <scope>NUCLEOTIDE SEQUENCE</scope>
</reference>
<gene>
    <name evidence="1" type="ORF">UFOPK1591_00198</name>
</gene>
<protein>
    <submittedName>
        <fullName evidence="1">Unannotated protein</fullName>
    </submittedName>
</protein>
<proteinExistence type="predicted"/>
<name>A0A6J6CQ46_9ZZZZ</name>
<dbReference type="EMBL" id="CAEZTD010000009">
    <property type="protein sequence ID" value="CAB4553316.1"/>
    <property type="molecule type" value="Genomic_DNA"/>
</dbReference>
<sequence length="142" mass="14514">MTRLIDVAVFAVMVAATPPTETVLIGSRFAPEMVMLVPPPVPLVVTGDTVDSDGGVANVKAAAFVALPPGVVITTDAAEVEAVLEGVVTVTLVDVREVTVACVPPKVTDVVDPSAVPVSVTDCPPALEPSTWLNEETVGTGR</sequence>
<dbReference type="AlphaFoldDB" id="A0A6J6CQ46"/>
<organism evidence="1">
    <name type="scientific">freshwater metagenome</name>
    <dbReference type="NCBI Taxonomy" id="449393"/>
    <lineage>
        <taxon>unclassified sequences</taxon>
        <taxon>metagenomes</taxon>
        <taxon>ecological metagenomes</taxon>
    </lineage>
</organism>
<evidence type="ECO:0000313" key="1">
    <source>
        <dbReference type="EMBL" id="CAB4553316.1"/>
    </source>
</evidence>